<protein>
    <submittedName>
        <fullName evidence="1">T2H3.10</fullName>
    </submittedName>
</protein>
<dbReference type="ExpressionAtlas" id="O81419">
    <property type="expression patterns" value="baseline and differential"/>
</dbReference>
<name>O81419_ARATH</name>
<organism evidence="1">
    <name type="scientific">Arabidopsis thaliana</name>
    <name type="common">Mouse-ear cress</name>
    <dbReference type="NCBI Taxonomy" id="3702"/>
    <lineage>
        <taxon>Eukaryota</taxon>
        <taxon>Viridiplantae</taxon>
        <taxon>Streptophyta</taxon>
        <taxon>Embryophyta</taxon>
        <taxon>Tracheophyta</taxon>
        <taxon>Spermatophyta</taxon>
        <taxon>Magnoliopsida</taxon>
        <taxon>eudicotyledons</taxon>
        <taxon>Gunneridae</taxon>
        <taxon>Pentapetalae</taxon>
        <taxon>rosids</taxon>
        <taxon>malvids</taxon>
        <taxon>Brassicales</taxon>
        <taxon>Brassicaceae</taxon>
        <taxon>Camelineae</taxon>
        <taxon>Arabidopsis</taxon>
    </lineage>
</organism>
<reference evidence="1" key="1">
    <citation type="submission" date="1998-07" db="EMBL/GenBank/DDBJ databases">
        <title>The A. thaliana Genome Sequencing Project.</title>
        <authorList>
            <consortium name="Washington University Genome Sequencing Center"/>
        </authorList>
    </citation>
    <scope>NUCLEOTIDE SEQUENCE</scope>
</reference>
<accession>O81419</accession>
<reference evidence="1" key="2">
    <citation type="submission" date="1998-07" db="EMBL/GenBank/DDBJ databases">
        <title>The sequence of A. thaliana T2H3.</title>
        <authorList>
            <person name="Kalicki J."/>
            <person name="Gibson A."/>
        </authorList>
    </citation>
    <scope>NUCLEOTIDE SEQUENCE</scope>
</reference>
<reference key="4">
    <citation type="journal article" date="1999" name="Nature">
        <title>Sequence and analysis of chromosome 4 of the plant Arabidopsis thaliana.</title>
        <authorList>
            <consortium name="EU"/>
            <consortium name="CSHL and WU Arabidopsis Sequencing Project"/>
            <person name="Mayer K."/>
            <person name="Schuller C."/>
            <person name="Wambutt R."/>
            <person name="Murphy G."/>
            <person name="Volckaert G."/>
            <person name="Pohl T."/>
            <person name="Dusterhoft A."/>
            <person name="Stiekema W."/>
            <person name="Entian K.D."/>
            <person name="Terryn N."/>
            <person name="Harris B."/>
            <person name="Ansorge W."/>
            <person name="Brandt P."/>
            <person name="Grivell L."/>
            <person name="Rieger M."/>
            <person name="Weichselgartner M."/>
            <person name="de Simone V."/>
            <person name="Obermaier B."/>
            <person name="Mache R."/>
            <person name="Muller M."/>
            <person name="Kreis M."/>
            <person name="Delseny M."/>
            <person name="Puigdomenech P."/>
            <person name="Watson M."/>
            <person name="Schmidtheini T."/>
            <person name="Reichert B."/>
            <person name="Portatelle D."/>
            <person name="Perez-Alonso M."/>
            <person name="Boutry M."/>
            <person name="Bancroft I."/>
            <person name="Vos P."/>
            <person name="Hoheisel J."/>
            <person name="Zimmermann W."/>
            <person name="Wedler H."/>
            <person name="Ridley P."/>
            <person name="Langham S.A."/>
            <person name="McCullagh B."/>
            <person name="Bilham L."/>
            <person name="Robben J."/>
            <person name="Van der Schueren J."/>
            <person name="Grymonprez B."/>
            <person name="Chuang Y.J."/>
            <person name="Vandenbussche F."/>
            <person name="Braeken M."/>
            <person name="Weltjens I."/>
            <person name="Voet M."/>
            <person name="Bastiaens I."/>
            <person name="Aert R."/>
            <person name="Defoor E."/>
            <person name="Weitzenegger T."/>
            <person name="Bothe G."/>
            <person name="Ramsperger U."/>
            <person name="Hilbert H."/>
            <person name="Braun M."/>
            <person name="Holzer E."/>
            <person name="Brandt A."/>
            <person name="Peters S."/>
            <person name="van Staveren M."/>
            <person name="Dirske W."/>
            <person name="Mooijman P."/>
            <person name="Klein Lankhorst R."/>
            <person name="Rose M."/>
            <person name="Hauf J."/>
            <person name="Kotter P."/>
            <person name="Berneiser S."/>
            <person name="Hempel S."/>
            <person name="Feldpausch M."/>
            <person name="Lamberth S."/>
            <person name="Van den Daele H."/>
            <person name="De Keyser A."/>
            <person name="Buysshaert C."/>
            <person name="Gielen J."/>
            <person name="Villarroel R."/>
            <person name="De Clercq R."/>
            <person name="Van Montagu M."/>
            <person name="Rogers J."/>
            <person name="Cronin A."/>
            <person name="Quail M."/>
            <person name="Bray-Allen S."/>
            <person name="Clark L."/>
            <person name="Doggett J."/>
            <person name="Hall S."/>
            <person name="Kay M."/>
            <person name="Lennard N."/>
            <person name="McLay K."/>
            <person name="Mayes R."/>
            <person name="Pettett A."/>
            <person name="Rajandream M.A."/>
            <person name="Lyne M."/>
            <person name="Benes V."/>
            <person name="Rechmann S."/>
            <person name="Borkova D."/>
            <person name="Blocker H."/>
            <person name="Scharfe M."/>
            <person name="Grimm M."/>
            <person name="Lohnert T.H."/>
            <person name="Dose S."/>
            <person name="de Haan M."/>
            <person name="Maarse A."/>
            <person name="Schafer M."/>
            <person name="Muller-Auer S."/>
            <person name="Gabel C."/>
            <person name="Fuchs M."/>
            <person name="Fartmann B."/>
            <person name="Granderath K."/>
            <person name="Dauner D."/>
            <person name="Herzl A."/>
            <person name="Neumann S."/>
            <person name="Argiriou A."/>
            <person name="Vitale D."/>
            <person name="Liguori R."/>
            <person name="Piravandi E."/>
            <person name="Massenet O."/>
            <person name="Quigley F."/>
            <person name="Clabauld G."/>
            <person name="Mundlein A."/>
            <person name="Felber R."/>
            <person name="Schnabl S."/>
            <person name="Hiller R."/>
            <person name="Schmidt W."/>
            <person name="Lecharny A."/>
            <person name="Aubourg S."/>
            <person name="Chefdor F."/>
            <person name="Cooke R."/>
            <person name="Berger C."/>
            <person name="Montfort A."/>
            <person name="Casacuberta E."/>
            <person name="Gibbons T."/>
            <person name="Weber N."/>
            <person name="Vandenbol M."/>
            <person name="Bargues M."/>
            <person name="Terol J."/>
            <person name="Torres A."/>
            <person name="Perez-Perez A."/>
            <person name="Purnelle B."/>
            <person name="Bent E."/>
            <person name="Johnson S."/>
            <person name="Tacon D."/>
            <person name="Jesse T."/>
            <person name="Heijnen L."/>
            <person name="Schwarz S."/>
            <person name="Scholler P."/>
            <person name="Heber S."/>
            <person name="Francs P."/>
            <person name="Bielke C."/>
            <person name="Frishman D."/>
            <person name="Haase D."/>
            <person name="Lemcke K."/>
            <person name="Mewes H.W."/>
            <person name="Stocker S."/>
            <person name="Zaccaria P."/>
            <person name="Bevan M."/>
            <person name="Wilson R.K."/>
            <person name="de la Bastide M."/>
            <person name="Habermann K."/>
            <person name="Parnell L."/>
            <person name="Dedhia N."/>
            <person name="Gnoj L."/>
            <person name="Schutz K."/>
            <person name="Huang E."/>
            <person name="Spiegel L."/>
            <person name="Sehkon M."/>
            <person name="Murray J."/>
            <person name="Sheet P."/>
            <person name="Cordes M."/>
            <person name="Abu-Threideh J."/>
            <person name="Stoneking T."/>
            <person name="Kalicki J."/>
            <person name="Graves T."/>
            <person name="Harmon G."/>
            <person name="Edwards J."/>
            <person name="Latreille P."/>
            <person name="Courtney L."/>
            <person name="Cloud J."/>
            <person name="Abbott A."/>
            <person name="Scott K."/>
            <person name="Johnson D."/>
            <person name="Minx P."/>
            <person name="Bentley D."/>
            <person name="Fulton B."/>
            <person name="Miller N."/>
            <person name="Greco T."/>
            <person name="Kemp K."/>
            <person name="Kramer J."/>
            <person name="Fulton L."/>
            <person name="Mardis E."/>
            <person name="Dante M."/>
            <person name="Pepin K."/>
            <person name="Hillier L."/>
            <person name="Nelson J."/>
            <person name="Spieth J."/>
            <person name="Ryan E."/>
            <person name="Andrews S."/>
            <person name="Geisel C."/>
            <person name="Layman D."/>
            <person name="Du H."/>
            <person name="Ali J."/>
            <person name="Berghoff A."/>
            <person name="Jones K."/>
            <person name="Drone K."/>
            <person name="Cotton M."/>
            <person name="Joshu C."/>
            <person name="Antonoiu B."/>
            <person name="Zidanic M."/>
            <person name="Strong C."/>
            <person name="Sun H."/>
            <person name="Lamar B."/>
            <person name="Yordan C."/>
            <person name="Ma P."/>
            <person name="Zhong J."/>
            <person name="Preston R."/>
            <person name="Vil D."/>
            <person name="Shekher M."/>
            <person name="Matero A."/>
            <person name="Shah R."/>
            <person name="Swaby I.K."/>
            <person name="O'Shaughnessy A."/>
            <person name="Rodriguez M."/>
            <person name="Hoffmann J."/>
            <person name="Till S."/>
            <person name="Granat S."/>
            <person name="Shohdy N."/>
            <person name="Hasegawa A."/>
            <person name="Hameed A."/>
            <person name="Lodhi M."/>
            <person name="Johnson A."/>
            <person name="Chen E."/>
            <person name="Marra M."/>
            <person name="Martienssen R."/>
            <person name="McCombie W.R."/>
        </authorList>
    </citation>
    <scope>NUCLEOTIDE SEQUENCE [LARGE SCALE GENOMIC DNA]</scope>
    <source>
        <strain>cv. Columbia</strain>
    </source>
</reference>
<dbReference type="EMBL" id="AF075597">
    <property type="protein sequence ID" value="AAC28177.1"/>
    <property type="molecule type" value="Genomic_DNA"/>
</dbReference>
<dbReference type="PIR" id="T01423">
    <property type="entry name" value="T01423"/>
</dbReference>
<dbReference type="PANTHER" id="PTHR43061">
    <property type="entry name" value="GTP DIPHOSPHOKINASE RSH1, CHLOROPLASTIC-RELATED"/>
    <property type="match status" value="1"/>
</dbReference>
<gene>
    <name evidence="1" type="primary">T2H3.10</name>
</gene>
<reference evidence="1" key="3">
    <citation type="submission" date="1998-08" db="EMBL/GenBank/DDBJ databases">
        <authorList>
            <person name="Waterston R."/>
        </authorList>
    </citation>
    <scope>NUCLEOTIDE SEQUENCE</scope>
</reference>
<dbReference type="AlphaFoldDB" id="O81419"/>
<evidence type="ECO:0000313" key="1">
    <source>
        <dbReference type="EMBL" id="AAC28177.1"/>
    </source>
</evidence>
<dbReference type="PANTHER" id="PTHR43061:SF1">
    <property type="entry name" value="GTP DIPHOSPHOKINASE RSH1, CHLOROPLASTIC-RELATED"/>
    <property type="match status" value="1"/>
</dbReference>
<sequence length="88" mass="9314">MTSASSMSVSVECVNICNLTKGDGNARSDCSALSCAWKAPRALTGFLASTAHPPVCSVYSCGRNGRKSRMKAVSILYCVCLCSPVLRY</sequence>
<proteinExistence type="predicted"/>